<evidence type="ECO:0000313" key="8">
    <source>
        <dbReference type="EMBL" id="NWR03588.1"/>
    </source>
</evidence>
<organism evidence="8 9">
    <name type="scientific">Sinosuthora webbiana</name>
    <dbReference type="NCBI Taxonomy" id="337173"/>
    <lineage>
        <taxon>Eukaryota</taxon>
        <taxon>Metazoa</taxon>
        <taxon>Chordata</taxon>
        <taxon>Craniata</taxon>
        <taxon>Vertebrata</taxon>
        <taxon>Euteleostomi</taxon>
        <taxon>Archelosauria</taxon>
        <taxon>Archosauria</taxon>
        <taxon>Dinosauria</taxon>
        <taxon>Saurischia</taxon>
        <taxon>Theropoda</taxon>
        <taxon>Coelurosauria</taxon>
        <taxon>Aves</taxon>
        <taxon>Neognathae</taxon>
        <taxon>Neoaves</taxon>
        <taxon>Telluraves</taxon>
        <taxon>Australaves</taxon>
        <taxon>Passeriformes</taxon>
        <taxon>Sylvioidea</taxon>
        <taxon>Sylviidae</taxon>
        <taxon>Sinosuthora</taxon>
    </lineage>
</organism>
<dbReference type="GO" id="GO:0003993">
    <property type="term" value="F:acid phosphatase activity"/>
    <property type="evidence" value="ECO:0007669"/>
    <property type="project" value="UniProtKB-EC"/>
</dbReference>
<evidence type="ECO:0000256" key="1">
    <source>
        <dbReference type="ARBA" id="ARBA00000235"/>
    </source>
</evidence>
<proteinExistence type="inferred from homology"/>
<comment type="catalytic activity">
    <reaction evidence="1">
        <text>1-(9Z-octadecenoyl)-sn-glycero-3-phosphate + H2O = 1-(9Z-octadecenoyl)-sn-glycerol + phosphate</text>
        <dbReference type="Rhea" id="RHEA:39835"/>
        <dbReference type="ChEBI" id="CHEBI:15377"/>
        <dbReference type="ChEBI" id="CHEBI:43474"/>
        <dbReference type="ChEBI" id="CHEBI:74544"/>
        <dbReference type="ChEBI" id="CHEBI:75757"/>
    </reaction>
    <physiologicalReaction direction="left-to-right" evidence="1">
        <dbReference type="Rhea" id="RHEA:39836"/>
    </physiologicalReaction>
</comment>
<gene>
    <name evidence="8" type="primary">Acp6</name>
    <name evidence="8" type="ORF">SINWEB_R01653</name>
</gene>
<sequence>MGWGARLWVLGGLGGLGGLAVWAQRRRRDSARGGRRRDLELRLVQVLFRHGARTPLRPVPCIEPVEWDPTLLDVPAKTKFDCTVTDLNGGPRPSSALDEEFRKTVFKGGVTAGQLTKLGMQQSFALGERLRRNYMEEVKFLSPTFKPAEVFVRSTNICRNLQSTRCLLAGLYQQQKEGPVVIVTDEASSEIFYPNYHNCPRLKDLTREKSENALHQPDISDDLTNIKKCMGIDGDESVDFFILLDNITAEQAHNMPSCPVLKKFQQTVESRSVDSMLFLLEDREMLQMNVGLVLNTLRNNIQAAVNPSNRAEKARKLFLYAVHDSTLIPLLLALGTFDHKWPPYAADVTLELHQDRDSKEWFARVSYRGEEQVVKGCKAGLCPLEEFLEALLQYSVTPEEYSNMCSKVD</sequence>
<name>A0A7K4U260_9SYLV</name>
<evidence type="ECO:0000313" key="9">
    <source>
        <dbReference type="Proteomes" id="UP000580691"/>
    </source>
</evidence>
<comment type="function">
    <text evidence="5">Hydrolyzes lysophosphatidic acid (LPA) containing a medium length fatty acid chain to the corresponding monoacylglycerol. Has highest activity with lysophosphatidic acid containing myristate (C14:0), monounsaturated oleate (C18:1) or palmitate (C16:0), and lower activity with C18:0 and C6:0 lysophosphatidic acid.</text>
</comment>
<accession>A0A7K4U260</accession>
<protein>
    <recommendedName>
        <fullName evidence="6">Lysophosphatidic acid phosphatase type 6</fullName>
        <ecNumber evidence="3">3.1.3.2</ecNumber>
    </recommendedName>
</protein>
<reference evidence="8 9" key="1">
    <citation type="submission" date="2019-09" db="EMBL/GenBank/DDBJ databases">
        <title>Bird 10,000 Genomes (B10K) Project - Family phase.</title>
        <authorList>
            <person name="Zhang G."/>
        </authorList>
    </citation>
    <scope>NUCLEOTIDE SEQUENCE [LARGE SCALE GENOMIC DNA]</scope>
    <source>
        <strain evidence="8">B10K-DU-002-08</strain>
        <tissue evidence="8">Muscle</tissue>
    </source>
</reference>
<dbReference type="AlphaFoldDB" id="A0A7K4U260"/>
<keyword evidence="9" id="KW-1185">Reference proteome</keyword>
<dbReference type="InterPro" id="IPR033379">
    <property type="entry name" value="Acid_Pase_AS"/>
</dbReference>
<dbReference type="Pfam" id="PF00328">
    <property type="entry name" value="His_Phos_2"/>
    <property type="match status" value="1"/>
</dbReference>
<keyword evidence="7" id="KW-1133">Transmembrane helix</keyword>
<keyword evidence="7" id="KW-0472">Membrane</keyword>
<evidence type="ECO:0000256" key="2">
    <source>
        <dbReference type="ARBA" id="ARBA00005375"/>
    </source>
</evidence>
<evidence type="ECO:0000256" key="3">
    <source>
        <dbReference type="ARBA" id="ARBA00012646"/>
    </source>
</evidence>
<comment type="catalytic activity">
    <reaction evidence="4">
        <text>a phosphate monoester + H2O = an alcohol + phosphate</text>
        <dbReference type="Rhea" id="RHEA:15017"/>
        <dbReference type="ChEBI" id="CHEBI:15377"/>
        <dbReference type="ChEBI" id="CHEBI:30879"/>
        <dbReference type="ChEBI" id="CHEBI:43474"/>
        <dbReference type="ChEBI" id="CHEBI:67140"/>
        <dbReference type="EC" id="3.1.3.2"/>
    </reaction>
    <physiologicalReaction direction="left-to-right" evidence="4">
        <dbReference type="Rhea" id="RHEA:15018"/>
    </physiologicalReaction>
</comment>
<feature type="transmembrane region" description="Helical" evidence="7">
    <location>
        <begin position="6"/>
        <end position="23"/>
    </location>
</feature>
<dbReference type="GO" id="GO:2001311">
    <property type="term" value="P:lysobisphosphatidic acid metabolic process"/>
    <property type="evidence" value="ECO:0007669"/>
    <property type="project" value="TreeGrafter"/>
</dbReference>
<keyword evidence="7" id="KW-0812">Transmembrane</keyword>
<comment type="similarity">
    <text evidence="2">Belongs to the histidine acid phosphatase family.</text>
</comment>
<dbReference type="OrthoDB" id="10257284at2759"/>
<dbReference type="SUPFAM" id="SSF53254">
    <property type="entry name" value="Phosphoglycerate mutase-like"/>
    <property type="match status" value="1"/>
</dbReference>
<dbReference type="InterPro" id="IPR000560">
    <property type="entry name" value="His_Pase_clade-2"/>
</dbReference>
<dbReference type="GO" id="GO:0052642">
    <property type="term" value="F:lysophosphatidic acid phosphatase activity"/>
    <property type="evidence" value="ECO:0007669"/>
    <property type="project" value="TreeGrafter"/>
</dbReference>
<dbReference type="PANTHER" id="PTHR11567">
    <property type="entry name" value="ACID PHOSPHATASE-RELATED"/>
    <property type="match status" value="1"/>
</dbReference>
<evidence type="ECO:0000256" key="6">
    <source>
        <dbReference type="ARBA" id="ARBA00071693"/>
    </source>
</evidence>
<dbReference type="Proteomes" id="UP000580691">
    <property type="component" value="Unassembled WGS sequence"/>
</dbReference>
<dbReference type="Gene3D" id="3.40.50.1240">
    <property type="entry name" value="Phosphoglycerate mutase-like"/>
    <property type="match status" value="1"/>
</dbReference>
<dbReference type="CDD" id="cd07061">
    <property type="entry name" value="HP_HAP_like"/>
    <property type="match status" value="1"/>
</dbReference>
<evidence type="ECO:0000256" key="4">
    <source>
        <dbReference type="ARBA" id="ARBA00033695"/>
    </source>
</evidence>
<dbReference type="PANTHER" id="PTHR11567:SF202">
    <property type="entry name" value="LYSOPHOSPHATIDIC ACID PHOSPHATASE TYPE 6"/>
    <property type="match status" value="1"/>
</dbReference>
<dbReference type="GO" id="GO:0005739">
    <property type="term" value="C:mitochondrion"/>
    <property type="evidence" value="ECO:0007669"/>
    <property type="project" value="TreeGrafter"/>
</dbReference>
<evidence type="ECO:0000256" key="5">
    <source>
        <dbReference type="ARBA" id="ARBA00053526"/>
    </source>
</evidence>
<dbReference type="InterPro" id="IPR050645">
    <property type="entry name" value="Histidine_acid_phosphatase"/>
</dbReference>
<dbReference type="FunFam" id="3.40.50.1240:FF:000030">
    <property type="entry name" value="Lysophosphatidic acid phosphatase type 6"/>
    <property type="match status" value="1"/>
</dbReference>
<dbReference type="PROSITE" id="PS00616">
    <property type="entry name" value="HIS_ACID_PHOSPHAT_1"/>
    <property type="match status" value="1"/>
</dbReference>
<comment type="caution">
    <text evidence="8">The sequence shown here is derived from an EMBL/GenBank/DDBJ whole genome shotgun (WGS) entry which is preliminary data.</text>
</comment>
<dbReference type="EMBL" id="VXBN01006407">
    <property type="protein sequence ID" value="NWR03588.1"/>
    <property type="molecule type" value="Genomic_DNA"/>
</dbReference>
<evidence type="ECO:0000256" key="7">
    <source>
        <dbReference type="SAM" id="Phobius"/>
    </source>
</evidence>
<feature type="non-terminal residue" evidence="8">
    <location>
        <position position="1"/>
    </location>
</feature>
<dbReference type="InterPro" id="IPR029033">
    <property type="entry name" value="His_PPase_superfam"/>
</dbReference>
<dbReference type="EC" id="3.1.3.2" evidence="3"/>
<feature type="non-terminal residue" evidence="8">
    <location>
        <position position="409"/>
    </location>
</feature>